<feature type="compositionally biased region" description="Low complexity" evidence="1">
    <location>
        <begin position="35"/>
        <end position="50"/>
    </location>
</feature>
<dbReference type="RefSeq" id="WP_144859084.1">
    <property type="nucleotide sequence ID" value="NZ_VMTR01000116.1"/>
</dbReference>
<evidence type="ECO:0000313" key="3">
    <source>
        <dbReference type="Proteomes" id="UP000320212"/>
    </source>
</evidence>
<sequence length="330" mass="33630">MHRRTLLAAAGTGLAAALTGCIASAGDGADDADDGNSTTESTPDPTPEPVDTVSVASGERLTTVVGDGPAGDGGAIKPHHIRLENPTGESWTARIDVSRPLGAGHVETYELDADATVNVSLRVPADYEVTVTDIDSDAVATDSVGPDGFDCNRSWTAFSPGDGGVSVSGGSTRMACGPRVVAADDAVTVALGDGSLPTEATKPHGLAVANPTDVAEVVEFAYETPAGAVAFGGAYRLEPGARVGASLTEVREVTLRVARRSDAGDEVSEAVTVEESQFDCNASNTTVSLTDDGGFEARTLSTLLFCGDAERKNESSAEGVGRQSDLQFGL</sequence>
<gene>
    <name evidence="2" type="ORF">FQA18_14085</name>
</gene>
<feature type="region of interest" description="Disordered" evidence="1">
    <location>
        <begin position="28"/>
        <end position="50"/>
    </location>
</feature>
<evidence type="ECO:0008006" key="4">
    <source>
        <dbReference type="Google" id="ProtNLM"/>
    </source>
</evidence>
<dbReference type="AlphaFoldDB" id="A0A558G8F7"/>
<comment type="caution">
    <text evidence="2">The sequence shown here is derived from an EMBL/GenBank/DDBJ whole genome shotgun (WGS) entry which is preliminary data.</text>
</comment>
<organism evidence="2 3">
    <name type="scientific">Haloferax volcanii</name>
    <name type="common">Halobacterium volcanii</name>
    <dbReference type="NCBI Taxonomy" id="2246"/>
    <lineage>
        <taxon>Archaea</taxon>
        <taxon>Methanobacteriati</taxon>
        <taxon>Methanobacteriota</taxon>
        <taxon>Stenosarchaea group</taxon>
        <taxon>Halobacteria</taxon>
        <taxon>Halobacteriales</taxon>
        <taxon>Haloferacaceae</taxon>
        <taxon>Haloferax</taxon>
    </lineage>
</organism>
<name>A0A558G8F7_HALVO</name>
<evidence type="ECO:0000256" key="1">
    <source>
        <dbReference type="SAM" id="MobiDB-lite"/>
    </source>
</evidence>
<dbReference type="Proteomes" id="UP000320212">
    <property type="component" value="Unassembled WGS sequence"/>
</dbReference>
<evidence type="ECO:0000313" key="2">
    <source>
        <dbReference type="EMBL" id="TVT94042.1"/>
    </source>
</evidence>
<dbReference type="PROSITE" id="PS51257">
    <property type="entry name" value="PROKAR_LIPOPROTEIN"/>
    <property type="match status" value="1"/>
</dbReference>
<accession>A0A558G8F7</accession>
<protein>
    <recommendedName>
        <fullName evidence="4">Lipoprotein</fullName>
    </recommendedName>
</protein>
<proteinExistence type="predicted"/>
<reference evidence="2 3" key="1">
    <citation type="submission" date="2019-07" db="EMBL/GenBank/DDBJ databases">
        <title>Draft genome sequence of Haloferax volcanii SS0101, isolated from salt farm in Samut Sakhon, Thailand.</title>
        <authorList>
            <person name="Wanthongcharoen S."/>
            <person name="Yamprayoonswat W."/>
            <person name="Ruangsuj P."/>
            <person name="Thongpramul N."/>
            <person name="Jumpathong W."/>
            <person name="Sittihan S."/>
            <person name="Kanjanavas P."/>
            <person name="Yasawong M."/>
        </authorList>
    </citation>
    <scope>NUCLEOTIDE SEQUENCE [LARGE SCALE GENOMIC DNA]</scope>
    <source>
        <strain evidence="2 3">SS0101</strain>
    </source>
</reference>
<dbReference type="EMBL" id="VMTR01000116">
    <property type="protein sequence ID" value="TVT94042.1"/>
    <property type="molecule type" value="Genomic_DNA"/>
</dbReference>